<dbReference type="SUPFAM" id="SSF52540">
    <property type="entry name" value="P-loop containing nucleoside triphosphate hydrolases"/>
    <property type="match status" value="1"/>
</dbReference>
<evidence type="ECO:0000256" key="2">
    <source>
        <dbReference type="SAM" id="SignalP"/>
    </source>
</evidence>
<protein>
    <recommendedName>
        <fullName evidence="3">Peptidase S74 domain-containing protein</fullName>
    </recommendedName>
</protein>
<dbReference type="OMA" id="CENSIQC"/>
<proteinExistence type="predicted"/>
<dbReference type="Gene3D" id="3.40.50.300">
    <property type="entry name" value="P-loop containing nucleotide triphosphate hydrolases"/>
    <property type="match status" value="1"/>
</dbReference>
<dbReference type="Pfam" id="PF13884">
    <property type="entry name" value="Peptidase_S74"/>
    <property type="match status" value="1"/>
</dbReference>
<comment type="caution">
    <text evidence="4">The sequence shown here is derived from an EMBL/GenBank/DDBJ whole genome shotgun (WGS) entry which is preliminary data.</text>
</comment>
<dbReference type="InterPro" id="IPR015894">
    <property type="entry name" value="Guanylate-bd_N"/>
</dbReference>
<dbReference type="InterPro" id="IPR027417">
    <property type="entry name" value="P-loop_NTPase"/>
</dbReference>
<dbReference type="InterPro" id="IPR030392">
    <property type="entry name" value="S74_ICA"/>
</dbReference>
<dbReference type="PANTHER" id="PTHR10751">
    <property type="entry name" value="GUANYLATE BINDING PROTEIN"/>
    <property type="match status" value="1"/>
</dbReference>
<accession>A0A3M6UUK4</accession>
<evidence type="ECO:0000313" key="4">
    <source>
        <dbReference type="EMBL" id="RMX57244.1"/>
    </source>
</evidence>
<name>A0A3M6UUK4_POCDA</name>
<feature type="signal peptide" evidence="2">
    <location>
        <begin position="1"/>
        <end position="23"/>
    </location>
</feature>
<evidence type="ECO:0000313" key="5">
    <source>
        <dbReference type="Proteomes" id="UP000275408"/>
    </source>
</evidence>
<sequence length="574" mass="65625">MKRYVHLQLEFLVLVCNISIAVCMDSSLAKPLLTYDYQSEKFILNDLAVGEIEALQGPLRIISVVGDAYVGKSTTLNMIRHFLDGSKTADVQSVFKTCENSIQCTSGVWMSILPDMNNRGGYTILIDTEGTNFKDNEITDSLHIFTFLVSSGLALLARERISSYNIKFLYRASRVSELFWEDDVHSVSSYPGLLVILRDALPPSPGNTLQSEIQDRIVDDRSNIGKSIGRLFPRDRIKVRNIPHVEDSKRLRDSQDDVYANIASSLAADFKRFPCKKNVRREVIDGKKMADLIRKLHVAISRNPWSGVSNTYTALETHLCDRGFREIIEPLLTKEIEEIKRSKDHAMEQFIQKCSLAEKINDTREHIAEVVALKDEIGETQLSPDEEILKQQEAEIRRKATEEVIHREERLVTERAERMKAERQREILEERLNQIREAQRQHETESKRRKDILGGAIGGAVLFGVLSDSRLKENITILPYSEFKQIGLQGYSWRWSRKAAEQLGKRGQDYGVIAQEVEKLYPWAVVTGEDGYKRVNYTALKQLLLLKKSKHLEIGNIVSKGYGLESQRSFFEWT</sequence>
<dbReference type="Proteomes" id="UP000275408">
    <property type="component" value="Unassembled WGS sequence"/>
</dbReference>
<gene>
    <name evidence="4" type="ORF">pdam_00010578</name>
</gene>
<dbReference type="GO" id="GO:0005525">
    <property type="term" value="F:GTP binding"/>
    <property type="evidence" value="ECO:0007669"/>
    <property type="project" value="InterPro"/>
</dbReference>
<feature type="domain" description="Peptidase S74" evidence="3">
    <location>
        <begin position="467"/>
        <end position="561"/>
    </location>
</feature>
<keyword evidence="5" id="KW-1185">Reference proteome</keyword>
<feature type="coiled-coil region" evidence="1">
    <location>
        <begin position="411"/>
        <end position="448"/>
    </location>
</feature>
<evidence type="ECO:0000256" key="1">
    <source>
        <dbReference type="SAM" id="Coils"/>
    </source>
</evidence>
<reference evidence="4 5" key="1">
    <citation type="journal article" date="2018" name="Sci. Rep.">
        <title>Comparative analysis of the Pocillopora damicornis genome highlights role of immune system in coral evolution.</title>
        <authorList>
            <person name="Cunning R."/>
            <person name="Bay R.A."/>
            <person name="Gillette P."/>
            <person name="Baker A.C."/>
            <person name="Traylor-Knowles N."/>
        </authorList>
    </citation>
    <scope>NUCLEOTIDE SEQUENCE [LARGE SCALE GENOMIC DNA]</scope>
    <source>
        <strain evidence="4">RSMAS</strain>
        <tissue evidence="4">Whole animal</tissue>
    </source>
</reference>
<keyword evidence="2" id="KW-0732">Signal</keyword>
<dbReference type="EMBL" id="RCHS01000689">
    <property type="protein sequence ID" value="RMX57244.1"/>
    <property type="molecule type" value="Genomic_DNA"/>
</dbReference>
<dbReference type="PROSITE" id="PS51688">
    <property type="entry name" value="ICA"/>
    <property type="match status" value="1"/>
</dbReference>
<organism evidence="4 5">
    <name type="scientific">Pocillopora damicornis</name>
    <name type="common">Cauliflower coral</name>
    <name type="synonym">Millepora damicornis</name>
    <dbReference type="NCBI Taxonomy" id="46731"/>
    <lineage>
        <taxon>Eukaryota</taxon>
        <taxon>Metazoa</taxon>
        <taxon>Cnidaria</taxon>
        <taxon>Anthozoa</taxon>
        <taxon>Hexacorallia</taxon>
        <taxon>Scleractinia</taxon>
        <taxon>Astrocoeniina</taxon>
        <taxon>Pocilloporidae</taxon>
        <taxon>Pocillopora</taxon>
    </lineage>
</organism>
<dbReference type="OrthoDB" id="5979378at2759"/>
<dbReference type="GO" id="GO:0003924">
    <property type="term" value="F:GTPase activity"/>
    <property type="evidence" value="ECO:0007669"/>
    <property type="project" value="InterPro"/>
</dbReference>
<dbReference type="AlphaFoldDB" id="A0A3M6UUK4"/>
<feature type="chain" id="PRO_5018072297" description="Peptidase S74 domain-containing protein" evidence="2">
    <location>
        <begin position="24"/>
        <end position="574"/>
    </location>
</feature>
<evidence type="ECO:0000259" key="3">
    <source>
        <dbReference type="PROSITE" id="PS51688"/>
    </source>
</evidence>
<keyword evidence="1" id="KW-0175">Coiled coil</keyword>
<dbReference type="Pfam" id="PF02263">
    <property type="entry name" value="GBP"/>
    <property type="match status" value="1"/>
</dbReference>